<dbReference type="InterPro" id="IPR012452">
    <property type="entry name" value="DUF1657"/>
</dbReference>
<dbReference type="AlphaFoldDB" id="A0A940NT62"/>
<comment type="caution">
    <text evidence="1">The sequence shown here is derived from an EMBL/GenBank/DDBJ whole genome shotgun (WGS) entry which is preliminary data.</text>
</comment>
<accession>A0A940NT62</accession>
<name>A0A940NT62_9BACI</name>
<reference evidence="1" key="1">
    <citation type="submission" date="2021-04" db="EMBL/GenBank/DDBJ databases">
        <title>Genome seq and assembly of Bacillus sp.</title>
        <authorList>
            <person name="Chhetri G."/>
        </authorList>
    </citation>
    <scope>NUCLEOTIDE SEQUENCE</scope>
    <source>
        <strain evidence="1">RG28</strain>
    </source>
</reference>
<evidence type="ECO:0000313" key="1">
    <source>
        <dbReference type="EMBL" id="MBP0726592.1"/>
    </source>
</evidence>
<dbReference type="RefSeq" id="WP_209406931.1">
    <property type="nucleotide sequence ID" value="NZ_JAGIYQ010000012.1"/>
</dbReference>
<dbReference type="Pfam" id="PF07870">
    <property type="entry name" value="DUF1657"/>
    <property type="match status" value="1"/>
</dbReference>
<sequence>MTIVSNVKTTLVSLKGAQASLSMLSQNTTNDEAKRVFHECMMELDDIILDIKGRISKLEYEEPSYKGL</sequence>
<organism evidence="1 2">
    <name type="scientific">Gottfriedia endophytica</name>
    <dbReference type="NCBI Taxonomy" id="2820819"/>
    <lineage>
        <taxon>Bacteria</taxon>
        <taxon>Bacillati</taxon>
        <taxon>Bacillota</taxon>
        <taxon>Bacilli</taxon>
        <taxon>Bacillales</taxon>
        <taxon>Bacillaceae</taxon>
        <taxon>Gottfriedia</taxon>
    </lineage>
</organism>
<gene>
    <name evidence="1" type="ORF">J5Y03_15630</name>
</gene>
<protein>
    <submittedName>
        <fullName evidence="1">DUF1657 domain-containing protein</fullName>
    </submittedName>
</protein>
<dbReference type="Proteomes" id="UP000682134">
    <property type="component" value="Unassembled WGS sequence"/>
</dbReference>
<evidence type="ECO:0000313" key="2">
    <source>
        <dbReference type="Proteomes" id="UP000682134"/>
    </source>
</evidence>
<keyword evidence="2" id="KW-1185">Reference proteome</keyword>
<dbReference type="EMBL" id="JAGIYQ010000012">
    <property type="protein sequence ID" value="MBP0726592.1"/>
    <property type="molecule type" value="Genomic_DNA"/>
</dbReference>
<proteinExistence type="predicted"/>